<feature type="region of interest" description="Disordered" evidence="1">
    <location>
        <begin position="286"/>
        <end position="325"/>
    </location>
</feature>
<name>A0A9P4J7Q4_9PEZI</name>
<feature type="region of interest" description="Disordered" evidence="1">
    <location>
        <begin position="217"/>
        <end position="266"/>
    </location>
</feature>
<feature type="compositionally biased region" description="Low complexity" evidence="1">
    <location>
        <begin position="164"/>
        <end position="176"/>
    </location>
</feature>
<keyword evidence="3" id="KW-1185">Reference proteome</keyword>
<evidence type="ECO:0000256" key="1">
    <source>
        <dbReference type="SAM" id="MobiDB-lite"/>
    </source>
</evidence>
<feature type="region of interest" description="Disordered" evidence="1">
    <location>
        <begin position="639"/>
        <end position="663"/>
    </location>
</feature>
<evidence type="ECO:0000313" key="2">
    <source>
        <dbReference type="EMBL" id="KAF2154705.1"/>
    </source>
</evidence>
<proteinExistence type="predicted"/>
<feature type="region of interest" description="Disordered" evidence="1">
    <location>
        <begin position="918"/>
        <end position="948"/>
    </location>
</feature>
<feature type="region of interest" description="Disordered" evidence="1">
    <location>
        <begin position="164"/>
        <end position="183"/>
    </location>
</feature>
<feature type="compositionally biased region" description="Basic and acidic residues" evidence="1">
    <location>
        <begin position="868"/>
        <end position="880"/>
    </location>
</feature>
<organism evidence="2 3">
    <name type="scientific">Myriangium duriaei CBS 260.36</name>
    <dbReference type="NCBI Taxonomy" id="1168546"/>
    <lineage>
        <taxon>Eukaryota</taxon>
        <taxon>Fungi</taxon>
        <taxon>Dikarya</taxon>
        <taxon>Ascomycota</taxon>
        <taxon>Pezizomycotina</taxon>
        <taxon>Dothideomycetes</taxon>
        <taxon>Dothideomycetidae</taxon>
        <taxon>Myriangiales</taxon>
        <taxon>Myriangiaceae</taxon>
        <taxon>Myriangium</taxon>
    </lineage>
</organism>
<accession>A0A9P4J7Q4</accession>
<dbReference type="EMBL" id="ML996083">
    <property type="protein sequence ID" value="KAF2154705.1"/>
    <property type="molecule type" value="Genomic_DNA"/>
</dbReference>
<feature type="region of interest" description="Disordered" evidence="1">
    <location>
        <begin position="1"/>
        <end position="141"/>
    </location>
</feature>
<evidence type="ECO:0000313" key="3">
    <source>
        <dbReference type="Proteomes" id="UP000799439"/>
    </source>
</evidence>
<dbReference type="Proteomes" id="UP000799439">
    <property type="component" value="Unassembled WGS sequence"/>
</dbReference>
<dbReference type="OrthoDB" id="9975114at2759"/>
<feature type="region of interest" description="Disordered" evidence="1">
    <location>
        <begin position="833"/>
        <end position="889"/>
    </location>
</feature>
<feature type="compositionally biased region" description="Basic and acidic residues" evidence="1">
    <location>
        <begin position="98"/>
        <end position="107"/>
    </location>
</feature>
<feature type="compositionally biased region" description="Basic and acidic residues" evidence="1">
    <location>
        <begin position="21"/>
        <end position="37"/>
    </location>
</feature>
<gene>
    <name evidence="2" type="ORF">K461DRAFT_291625</name>
</gene>
<feature type="compositionally biased region" description="Low complexity" evidence="1">
    <location>
        <begin position="756"/>
        <end position="765"/>
    </location>
</feature>
<feature type="compositionally biased region" description="Low complexity" evidence="1">
    <location>
        <begin position="606"/>
        <end position="623"/>
    </location>
</feature>
<feature type="compositionally biased region" description="Polar residues" evidence="1">
    <location>
        <begin position="108"/>
        <end position="124"/>
    </location>
</feature>
<feature type="region of interest" description="Disordered" evidence="1">
    <location>
        <begin position="603"/>
        <end position="623"/>
    </location>
</feature>
<dbReference type="AlphaFoldDB" id="A0A9P4J7Q4"/>
<feature type="compositionally biased region" description="Polar residues" evidence="1">
    <location>
        <begin position="68"/>
        <end position="90"/>
    </location>
</feature>
<protein>
    <submittedName>
        <fullName evidence="2">Uncharacterized protein</fullName>
    </submittedName>
</protein>
<reference evidence="2" key="1">
    <citation type="journal article" date="2020" name="Stud. Mycol.">
        <title>101 Dothideomycetes genomes: a test case for predicting lifestyles and emergence of pathogens.</title>
        <authorList>
            <person name="Haridas S."/>
            <person name="Albert R."/>
            <person name="Binder M."/>
            <person name="Bloem J."/>
            <person name="Labutti K."/>
            <person name="Salamov A."/>
            <person name="Andreopoulos B."/>
            <person name="Baker S."/>
            <person name="Barry K."/>
            <person name="Bills G."/>
            <person name="Bluhm B."/>
            <person name="Cannon C."/>
            <person name="Castanera R."/>
            <person name="Culley D."/>
            <person name="Daum C."/>
            <person name="Ezra D."/>
            <person name="Gonzalez J."/>
            <person name="Henrissat B."/>
            <person name="Kuo A."/>
            <person name="Liang C."/>
            <person name="Lipzen A."/>
            <person name="Lutzoni F."/>
            <person name="Magnuson J."/>
            <person name="Mondo S."/>
            <person name="Nolan M."/>
            <person name="Ohm R."/>
            <person name="Pangilinan J."/>
            <person name="Park H.-J."/>
            <person name="Ramirez L."/>
            <person name="Alfaro M."/>
            <person name="Sun H."/>
            <person name="Tritt A."/>
            <person name="Yoshinaga Y."/>
            <person name="Zwiers L.-H."/>
            <person name="Turgeon B."/>
            <person name="Goodwin S."/>
            <person name="Spatafora J."/>
            <person name="Crous P."/>
            <person name="Grigoriev I."/>
        </authorList>
    </citation>
    <scope>NUCLEOTIDE SEQUENCE</scope>
    <source>
        <strain evidence="2">CBS 260.36</strain>
    </source>
</reference>
<comment type="caution">
    <text evidence="2">The sequence shown here is derived from an EMBL/GenBank/DDBJ whole genome shotgun (WGS) entry which is preliminary data.</text>
</comment>
<feature type="compositionally biased region" description="Basic and acidic residues" evidence="1">
    <location>
        <begin position="230"/>
        <end position="242"/>
    </location>
</feature>
<feature type="region of interest" description="Disordered" evidence="1">
    <location>
        <begin position="747"/>
        <end position="801"/>
    </location>
</feature>
<feature type="compositionally biased region" description="Low complexity" evidence="1">
    <location>
        <begin position="776"/>
        <end position="801"/>
    </location>
</feature>
<feature type="compositionally biased region" description="Polar residues" evidence="1">
    <location>
        <begin position="650"/>
        <end position="663"/>
    </location>
</feature>
<sequence>MERIEVPQGRNAVTSALRMGSLDRSHPEAGARIEKKAKSAHQMLLNKAPPKTRPPTAPSLTDDGTHAEPSTQIAMPESDSVTAPKITSMSHIRPLNRKARDSGEANRDNISAKSTLRSYRSFTNPFKKKSRRSSHTGSGLIQYDSSLPPFNFAYEENVSVTPSARAISSSGSPSRTSQRKLSASLKDRLKRVFSRGKAEDPEFPIQHVSAKQFHFNVATPNDDDEDTPPEFDHDSLIARRSQDTGGRAAQNADKGDEARSRVTSWNSSTVADTTCSALSSKRLSSIRELPSQRTGLSDDVKETSNAEILSDQYRRRRPATSHESQQLYHALCHQISSAEPFAQGVHNDHGHMLSHGLPVLTHTQHTIGDSDSNQGNLAKKSSKLTIRAVTPELSSTGEREMASTEDLADNNFNEILVSTDQADLQNREQQTAWHTEHLRKAERRWQGTLKDEVLQSQPSKAEVEANPFRLGSIPTSPPQAQIPATRHHEPIHNDTLGTSVRPAFNSIPSPSIYHFPNDEISRPNTPEAAATSVATVIGREVKTYNLDAGGKATCATSTRPSHEWRSWMSDQLSEMDVKLNRNTLMLDLPMTNGYAEPLQVGQRLDSPAASAHHSSSSKLRRLSSSLGETLAAAALQIRKTRPDGPGSHYEGSSNEPTECQGSGNTLKMLASKVSGRGLRTVRQTSSSTRLASSSGLTAVKDIAHSGPTASDTPPLHEMSWAGISLPFQSSRIPSSRCNLTPSLFPPARPAPPIPPTINSSPTTNHPSPPPIPLVGPAETTTPARPPTSLTVRLKSSTSSLSASTINIRRKKLSASSATQFEDMTLQRITEGPYANTTCTPHVSPQQYKSGSVEGSRPCTPVTRKRIAVGREGKGSGKENDVPDTPTGKMPAVRLVQEQRSGGGKSASPGQRMAEEFLSRCGEGGSPGGRGVKKNKGSLGVMGGSPLFV</sequence>
<feature type="compositionally biased region" description="Polar residues" evidence="1">
    <location>
        <begin position="834"/>
        <end position="849"/>
    </location>
</feature>